<sequence>MEIASPPHGHHRNQIGVPDGGVLPLPAGTPRRPSRPPTSFLDSNRYSLFIALPQSSTGSSPPLLAYLAQHQGCLRSPLLDKAAR</sequence>
<organism evidence="2 3">
    <name type="scientific">Dentipellis fragilis</name>
    <dbReference type="NCBI Taxonomy" id="205917"/>
    <lineage>
        <taxon>Eukaryota</taxon>
        <taxon>Fungi</taxon>
        <taxon>Dikarya</taxon>
        <taxon>Basidiomycota</taxon>
        <taxon>Agaricomycotina</taxon>
        <taxon>Agaricomycetes</taxon>
        <taxon>Russulales</taxon>
        <taxon>Hericiaceae</taxon>
        <taxon>Dentipellis</taxon>
    </lineage>
</organism>
<gene>
    <name evidence="2" type="ORF">EVG20_g9417</name>
</gene>
<dbReference type="AlphaFoldDB" id="A0A4Y9XY41"/>
<evidence type="ECO:0000313" key="3">
    <source>
        <dbReference type="Proteomes" id="UP000298327"/>
    </source>
</evidence>
<keyword evidence="3" id="KW-1185">Reference proteome</keyword>
<dbReference type="Proteomes" id="UP000298327">
    <property type="component" value="Unassembled WGS sequence"/>
</dbReference>
<evidence type="ECO:0000256" key="1">
    <source>
        <dbReference type="SAM" id="MobiDB-lite"/>
    </source>
</evidence>
<name>A0A4Y9XY41_9AGAM</name>
<feature type="region of interest" description="Disordered" evidence="1">
    <location>
        <begin position="1"/>
        <end position="40"/>
    </location>
</feature>
<evidence type="ECO:0000313" key="2">
    <source>
        <dbReference type="EMBL" id="TFY55174.1"/>
    </source>
</evidence>
<proteinExistence type="predicted"/>
<dbReference type="EMBL" id="SEOQ01000945">
    <property type="protein sequence ID" value="TFY55174.1"/>
    <property type="molecule type" value="Genomic_DNA"/>
</dbReference>
<reference evidence="2 3" key="1">
    <citation type="submission" date="2019-02" db="EMBL/GenBank/DDBJ databases">
        <title>Genome sequencing of the rare red list fungi Dentipellis fragilis.</title>
        <authorList>
            <person name="Buettner E."/>
            <person name="Kellner H."/>
        </authorList>
    </citation>
    <scope>NUCLEOTIDE SEQUENCE [LARGE SCALE GENOMIC DNA]</scope>
    <source>
        <strain evidence="2 3">DSM 105465</strain>
    </source>
</reference>
<accession>A0A4Y9XY41</accession>
<comment type="caution">
    <text evidence="2">The sequence shown here is derived from an EMBL/GenBank/DDBJ whole genome shotgun (WGS) entry which is preliminary data.</text>
</comment>
<protein>
    <submittedName>
        <fullName evidence="2">Uncharacterized protein</fullName>
    </submittedName>
</protein>